<accession>A0A1H4LRW5</accession>
<dbReference type="AlphaFoldDB" id="A0A1H4LRW5"/>
<dbReference type="EMBL" id="FNTJ01000001">
    <property type="protein sequence ID" value="SEB73357.1"/>
    <property type="molecule type" value="Genomic_DNA"/>
</dbReference>
<evidence type="ECO:0000256" key="1">
    <source>
        <dbReference type="SAM" id="MobiDB-lite"/>
    </source>
</evidence>
<evidence type="ECO:0000313" key="2">
    <source>
        <dbReference type="EMBL" id="SEB73357.1"/>
    </source>
</evidence>
<dbReference type="Proteomes" id="UP000198982">
    <property type="component" value="Unassembled WGS sequence"/>
</dbReference>
<reference evidence="3" key="1">
    <citation type="submission" date="2016-10" db="EMBL/GenBank/DDBJ databases">
        <authorList>
            <person name="Varghese N."/>
            <person name="Submissions S."/>
        </authorList>
    </citation>
    <scope>NUCLEOTIDE SEQUENCE [LARGE SCALE GENOMIC DNA]</scope>
    <source>
        <strain evidence="3">DSM 9751</strain>
    </source>
</reference>
<gene>
    <name evidence="2" type="ORF">SAMN05216178_2049</name>
</gene>
<dbReference type="RefSeq" id="WP_092312877.1">
    <property type="nucleotide sequence ID" value="NZ_FNTJ01000001.1"/>
</dbReference>
<keyword evidence="3" id="KW-1185">Reference proteome</keyword>
<sequence>MSWLDGMVDEGEVASQEQRLDRTTDRLAPGAFTGALSTIGPGLLRGAIEAGRTVQTTALQLGSAAIESDLSMGASYFPEFEDGQVQAQREFGEGEARRIGEETAKSVMDLRPDPTEVGMVGQILGEAAAVLPRAVAGTFAAGPVGAAVAAGAPAGYSGKQVAMAEGIDETTATLKGLIDASTVGVGAVMPAARFVGPVIGDAAIAVGANVGLGMTGRGATGALLESNGYHLQAEQYKAMDGTAILTDAVLGAAFFGIGRAGMRRPTTEHVDAALTERTIQHADVDTAPGAPINPRSAVAHQDALRTAIDQLQRGEPVVLPESIHSAQFLRAADESPVAAPSRDMALATARQDLEPTVRLELEQEAAGILPNVRDVKTELASIGRSLDALDDSFKARAKEFQQQGQGRKRAEQSAREAIEAERLELNDRQTSLNDALNGNRSAELARAELAALNRGETPNRLQDRMDVRADAIAKGFERSPLAAGVAEGNTKLTMAQIARQEITRILDDIERAEPTLQAKPLEIGVPRQAGKPDVVAAEGAKPATDAGHPATDTQESASAPGKAATDPEIAVADEILARAEDMQLPTGATDADGNAVTVSARELLAQADADIQAAHQDARGFAAAAACFLQRGF</sequence>
<evidence type="ECO:0000313" key="3">
    <source>
        <dbReference type="Proteomes" id="UP000198982"/>
    </source>
</evidence>
<feature type="region of interest" description="Disordered" evidence="1">
    <location>
        <begin position="1"/>
        <end position="21"/>
    </location>
</feature>
<proteinExistence type="predicted"/>
<organism evidence="2 3">
    <name type="scientific">Pseudomonas saponiphila</name>
    <dbReference type="NCBI Taxonomy" id="556534"/>
    <lineage>
        <taxon>Bacteria</taxon>
        <taxon>Pseudomonadati</taxon>
        <taxon>Pseudomonadota</taxon>
        <taxon>Gammaproteobacteria</taxon>
        <taxon>Pseudomonadales</taxon>
        <taxon>Pseudomonadaceae</taxon>
        <taxon>Pseudomonas</taxon>
    </lineage>
</organism>
<feature type="region of interest" description="Disordered" evidence="1">
    <location>
        <begin position="537"/>
        <end position="565"/>
    </location>
</feature>
<name>A0A1H4LRW5_9PSED</name>
<protein>
    <submittedName>
        <fullName evidence="2">Uncharacterized protein</fullName>
    </submittedName>
</protein>